<name>A0ACB8S905_9AGAM</name>
<reference evidence="1" key="1">
    <citation type="submission" date="2021-02" db="EMBL/GenBank/DDBJ databases">
        <authorList>
            <consortium name="DOE Joint Genome Institute"/>
            <person name="Ahrendt S."/>
            <person name="Looney B.P."/>
            <person name="Miyauchi S."/>
            <person name="Morin E."/>
            <person name="Drula E."/>
            <person name="Courty P.E."/>
            <person name="Chicoki N."/>
            <person name="Fauchery L."/>
            <person name="Kohler A."/>
            <person name="Kuo A."/>
            <person name="Labutti K."/>
            <person name="Pangilinan J."/>
            <person name="Lipzen A."/>
            <person name="Riley R."/>
            <person name="Andreopoulos W."/>
            <person name="He G."/>
            <person name="Johnson J."/>
            <person name="Barry K.W."/>
            <person name="Grigoriev I.V."/>
            <person name="Nagy L."/>
            <person name="Hibbett D."/>
            <person name="Henrissat B."/>
            <person name="Matheny P.B."/>
            <person name="Labbe J."/>
            <person name="Martin F."/>
        </authorList>
    </citation>
    <scope>NUCLEOTIDE SEQUENCE</scope>
    <source>
        <strain evidence="1">FP105234-sp</strain>
    </source>
</reference>
<evidence type="ECO:0000313" key="1">
    <source>
        <dbReference type="EMBL" id="KAI0052784.1"/>
    </source>
</evidence>
<organism evidence="1 2">
    <name type="scientific">Auriscalpium vulgare</name>
    <dbReference type="NCBI Taxonomy" id="40419"/>
    <lineage>
        <taxon>Eukaryota</taxon>
        <taxon>Fungi</taxon>
        <taxon>Dikarya</taxon>
        <taxon>Basidiomycota</taxon>
        <taxon>Agaricomycotina</taxon>
        <taxon>Agaricomycetes</taxon>
        <taxon>Russulales</taxon>
        <taxon>Auriscalpiaceae</taxon>
        <taxon>Auriscalpium</taxon>
    </lineage>
</organism>
<sequence length="508" mass="57546">MSLQLLYWLTPLSQSQAALLSLGALITYQVLLVIYNLYFHPLAHFPGPRAAAATEIWLPYRELYKRESLSDLRIRLHKKYGDIIRIAPNELHFARPTVYNEIYNMKNRWDKDYRLYRAFMLDTSSFATTSIAKSRQRRQVLSPLFSRAAILRLQGVVWDRIVDLCAVLKERKSSDLLFGFRAFTTDTITSFCFAQNFHTTLAPDFKAPLIVALENGLPSITLRKYSAAARWIMRTIPESFLLKHGPPSITAALTFIGTLRQQIKEILRDPSVLQNTLHPIIYHELLSPEANKGNALPDETELLGEARVLFAAGSDTVGTALMYAVYHLLQNPSMHKRLEEELHAAWPVLHERLDFEALEKLPYLTAVIKEALRVSPGTPAGLPRVVPSEGAMISGTRVPGGIVVSQSPIFVHQSEALFPNPSQFDPERWMQNDSGQLETYLVTFSKGPRSCLGINLAYCELYLGLAAVVRTFEVRMDSTKLPDLSWREHFLPQFGGKHLHAFCTPRKE</sequence>
<gene>
    <name evidence="1" type="ORF">FA95DRAFT_1579798</name>
</gene>
<proteinExistence type="predicted"/>
<evidence type="ECO:0000313" key="2">
    <source>
        <dbReference type="Proteomes" id="UP000814033"/>
    </source>
</evidence>
<dbReference type="Proteomes" id="UP000814033">
    <property type="component" value="Unassembled WGS sequence"/>
</dbReference>
<accession>A0ACB8S905</accession>
<reference evidence="1" key="2">
    <citation type="journal article" date="2022" name="New Phytol.">
        <title>Evolutionary transition to the ectomycorrhizal habit in the genomes of a hyperdiverse lineage of mushroom-forming fungi.</title>
        <authorList>
            <person name="Looney B."/>
            <person name="Miyauchi S."/>
            <person name="Morin E."/>
            <person name="Drula E."/>
            <person name="Courty P.E."/>
            <person name="Kohler A."/>
            <person name="Kuo A."/>
            <person name="LaButti K."/>
            <person name="Pangilinan J."/>
            <person name="Lipzen A."/>
            <person name="Riley R."/>
            <person name="Andreopoulos W."/>
            <person name="He G."/>
            <person name="Johnson J."/>
            <person name="Nolan M."/>
            <person name="Tritt A."/>
            <person name="Barry K.W."/>
            <person name="Grigoriev I.V."/>
            <person name="Nagy L.G."/>
            <person name="Hibbett D."/>
            <person name="Henrissat B."/>
            <person name="Matheny P.B."/>
            <person name="Labbe J."/>
            <person name="Martin F.M."/>
        </authorList>
    </citation>
    <scope>NUCLEOTIDE SEQUENCE</scope>
    <source>
        <strain evidence="1">FP105234-sp</strain>
    </source>
</reference>
<dbReference type="EMBL" id="MU275843">
    <property type="protein sequence ID" value="KAI0052784.1"/>
    <property type="molecule type" value="Genomic_DNA"/>
</dbReference>
<comment type="caution">
    <text evidence="1">The sequence shown here is derived from an EMBL/GenBank/DDBJ whole genome shotgun (WGS) entry which is preliminary data.</text>
</comment>
<keyword evidence="2" id="KW-1185">Reference proteome</keyword>
<protein>
    <submittedName>
        <fullName evidence="1">Cytochrome P450</fullName>
    </submittedName>
</protein>